<feature type="domain" description="PilZ" evidence="1">
    <location>
        <begin position="7"/>
        <end position="87"/>
    </location>
</feature>
<evidence type="ECO:0000313" key="2">
    <source>
        <dbReference type="EMBL" id="MFC0590005.1"/>
    </source>
</evidence>
<sequence length="119" mass="13171">MGDSRPRQIARDSLFVMAELRIDGMPGELRVRVRNLSAGGLMAEGAPNVQRGQMVWINVRNIGWVEGSIAWVQDSRCGIAFREEIDPLVVRAPVTAGESTPRFVKPPLGTFDQGQLRKI</sequence>
<evidence type="ECO:0000313" key="3">
    <source>
        <dbReference type="Proteomes" id="UP001589943"/>
    </source>
</evidence>
<dbReference type="RefSeq" id="WP_379481459.1">
    <property type="nucleotide sequence ID" value="NZ_JBHLTL010000006.1"/>
</dbReference>
<keyword evidence="3" id="KW-1185">Reference proteome</keyword>
<name>A0ABV6PJJ9_9SPHN</name>
<dbReference type="Pfam" id="PF07238">
    <property type="entry name" value="PilZ"/>
    <property type="match status" value="1"/>
</dbReference>
<dbReference type="Proteomes" id="UP001589943">
    <property type="component" value="Unassembled WGS sequence"/>
</dbReference>
<comment type="caution">
    <text evidence="2">The sequence shown here is derived from an EMBL/GenBank/DDBJ whole genome shotgun (WGS) entry which is preliminary data.</text>
</comment>
<reference evidence="2 3" key="1">
    <citation type="submission" date="2024-09" db="EMBL/GenBank/DDBJ databases">
        <authorList>
            <person name="Sun Q."/>
            <person name="Mori K."/>
        </authorList>
    </citation>
    <scope>NUCLEOTIDE SEQUENCE [LARGE SCALE GENOMIC DNA]</scope>
    <source>
        <strain evidence="2 3">NCAIM B.02537</strain>
    </source>
</reference>
<proteinExistence type="predicted"/>
<organism evidence="2 3">
    <name type="scientific">Novosphingobium aquiterrae</name>
    <dbReference type="NCBI Taxonomy" id="624388"/>
    <lineage>
        <taxon>Bacteria</taxon>
        <taxon>Pseudomonadati</taxon>
        <taxon>Pseudomonadota</taxon>
        <taxon>Alphaproteobacteria</taxon>
        <taxon>Sphingomonadales</taxon>
        <taxon>Sphingomonadaceae</taxon>
        <taxon>Novosphingobium</taxon>
    </lineage>
</organism>
<evidence type="ECO:0000259" key="1">
    <source>
        <dbReference type="Pfam" id="PF07238"/>
    </source>
</evidence>
<gene>
    <name evidence="2" type="ORF">ACFFF7_11320</name>
</gene>
<protein>
    <submittedName>
        <fullName evidence="2">PilZ domain-containing protein</fullName>
    </submittedName>
</protein>
<dbReference type="EMBL" id="JBHLTL010000006">
    <property type="protein sequence ID" value="MFC0590005.1"/>
    <property type="molecule type" value="Genomic_DNA"/>
</dbReference>
<accession>A0ABV6PJJ9</accession>
<dbReference type="SUPFAM" id="SSF141371">
    <property type="entry name" value="PilZ domain-like"/>
    <property type="match status" value="1"/>
</dbReference>
<dbReference type="InterPro" id="IPR009875">
    <property type="entry name" value="PilZ_domain"/>
</dbReference>